<comment type="caution">
    <text evidence="2">The sequence shown here is derived from an EMBL/GenBank/DDBJ whole genome shotgun (WGS) entry which is preliminary data.</text>
</comment>
<gene>
    <name evidence="2" type="ORF">ERUC_LOCUS19180</name>
</gene>
<evidence type="ECO:0000256" key="1">
    <source>
        <dbReference type="SAM" id="MobiDB-lite"/>
    </source>
</evidence>
<name>A0ABC8K9E2_ERUVS</name>
<organism evidence="2 3">
    <name type="scientific">Eruca vesicaria subsp. sativa</name>
    <name type="common">Garden rocket</name>
    <name type="synonym">Eruca sativa</name>
    <dbReference type="NCBI Taxonomy" id="29727"/>
    <lineage>
        <taxon>Eukaryota</taxon>
        <taxon>Viridiplantae</taxon>
        <taxon>Streptophyta</taxon>
        <taxon>Embryophyta</taxon>
        <taxon>Tracheophyta</taxon>
        <taxon>Spermatophyta</taxon>
        <taxon>Magnoliopsida</taxon>
        <taxon>eudicotyledons</taxon>
        <taxon>Gunneridae</taxon>
        <taxon>Pentapetalae</taxon>
        <taxon>rosids</taxon>
        <taxon>malvids</taxon>
        <taxon>Brassicales</taxon>
        <taxon>Brassicaceae</taxon>
        <taxon>Brassiceae</taxon>
        <taxon>Eruca</taxon>
    </lineage>
</organism>
<proteinExistence type="predicted"/>
<protein>
    <submittedName>
        <fullName evidence="2">Uncharacterized protein</fullName>
    </submittedName>
</protein>
<evidence type="ECO:0000313" key="3">
    <source>
        <dbReference type="Proteomes" id="UP001642260"/>
    </source>
</evidence>
<feature type="region of interest" description="Disordered" evidence="1">
    <location>
        <begin position="74"/>
        <end position="124"/>
    </location>
</feature>
<evidence type="ECO:0000313" key="2">
    <source>
        <dbReference type="EMBL" id="CAH8353425.1"/>
    </source>
</evidence>
<reference evidence="2 3" key="1">
    <citation type="submission" date="2022-03" db="EMBL/GenBank/DDBJ databases">
        <authorList>
            <person name="Macdonald S."/>
            <person name="Ahmed S."/>
            <person name="Newling K."/>
        </authorList>
    </citation>
    <scope>NUCLEOTIDE SEQUENCE [LARGE SCALE GENOMIC DNA]</scope>
</reference>
<feature type="compositionally biased region" description="Basic and acidic residues" evidence="1">
    <location>
        <begin position="79"/>
        <end position="88"/>
    </location>
</feature>
<dbReference type="Proteomes" id="UP001642260">
    <property type="component" value="Unassembled WGS sequence"/>
</dbReference>
<feature type="compositionally biased region" description="Polar residues" evidence="1">
    <location>
        <begin position="91"/>
        <end position="111"/>
    </location>
</feature>
<dbReference type="EMBL" id="CAKOAT010181599">
    <property type="protein sequence ID" value="CAH8353425.1"/>
    <property type="molecule type" value="Genomic_DNA"/>
</dbReference>
<keyword evidence="3" id="KW-1185">Reference proteome</keyword>
<sequence>MDCQSSYASSVGVVRYRVEMIAVTREESSVFVAFDSAMTKLTNVRATKDSNPMGNNPDNDMSEASCTSCKYRVCNSSSRDTHPPEAKDQTIGPTNAEQVVSNTDQVESNGENADPQGSPPGKPI</sequence>
<dbReference type="AlphaFoldDB" id="A0ABC8K9E2"/>
<accession>A0ABC8K9E2</accession>